<name>A0A6D2JZF4_9BRAS</name>
<sequence>MRSRDRLRKLRRTSRRIRTVKRKHSFDTLEINKPSRH</sequence>
<proteinExistence type="predicted"/>
<reference evidence="2" key="1">
    <citation type="submission" date="2020-01" db="EMBL/GenBank/DDBJ databases">
        <authorList>
            <person name="Mishra B."/>
        </authorList>
    </citation>
    <scope>NUCLEOTIDE SEQUENCE [LARGE SCALE GENOMIC DNA]</scope>
</reference>
<evidence type="ECO:0000256" key="1">
    <source>
        <dbReference type="SAM" id="MobiDB-lite"/>
    </source>
</evidence>
<protein>
    <submittedName>
        <fullName evidence="2">Uncharacterized protein</fullName>
    </submittedName>
</protein>
<evidence type="ECO:0000313" key="3">
    <source>
        <dbReference type="Proteomes" id="UP000467841"/>
    </source>
</evidence>
<feature type="compositionally biased region" description="Basic residues" evidence="1">
    <location>
        <begin position="1"/>
        <end position="24"/>
    </location>
</feature>
<feature type="non-terminal residue" evidence="2">
    <location>
        <position position="37"/>
    </location>
</feature>
<evidence type="ECO:0000313" key="2">
    <source>
        <dbReference type="EMBL" id="CAA7047251.1"/>
    </source>
</evidence>
<feature type="region of interest" description="Disordered" evidence="1">
    <location>
        <begin position="1"/>
        <end position="37"/>
    </location>
</feature>
<dbReference type="EMBL" id="CACVBM020001370">
    <property type="protein sequence ID" value="CAA7047251.1"/>
    <property type="molecule type" value="Genomic_DNA"/>
</dbReference>
<gene>
    <name evidence="2" type="ORF">MERR_LOCUS34486</name>
</gene>
<feature type="non-terminal residue" evidence="2">
    <location>
        <position position="1"/>
    </location>
</feature>
<comment type="caution">
    <text evidence="2">The sequence shown here is derived from an EMBL/GenBank/DDBJ whole genome shotgun (WGS) entry which is preliminary data.</text>
</comment>
<dbReference type="AlphaFoldDB" id="A0A6D2JZF4"/>
<dbReference type="Proteomes" id="UP000467841">
    <property type="component" value="Unassembled WGS sequence"/>
</dbReference>
<accession>A0A6D2JZF4</accession>
<organism evidence="2 3">
    <name type="scientific">Microthlaspi erraticum</name>
    <dbReference type="NCBI Taxonomy" id="1685480"/>
    <lineage>
        <taxon>Eukaryota</taxon>
        <taxon>Viridiplantae</taxon>
        <taxon>Streptophyta</taxon>
        <taxon>Embryophyta</taxon>
        <taxon>Tracheophyta</taxon>
        <taxon>Spermatophyta</taxon>
        <taxon>Magnoliopsida</taxon>
        <taxon>eudicotyledons</taxon>
        <taxon>Gunneridae</taxon>
        <taxon>Pentapetalae</taxon>
        <taxon>rosids</taxon>
        <taxon>malvids</taxon>
        <taxon>Brassicales</taxon>
        <taxon>Brassicaceae</taxon>
        <taxon>Coluteocarpeae</taxon>
        <taxon>Microthlaspi</taxon>
    </lineage>
</organism>
<keyword evidence="3" id="KW-1185">Reference proteome</keyword>